<accession>A0A4Q0SJL0</accession>
<dbReference type="Proteomes" id="UP000290565">
    <property type="component" value="Unassembled WGS sequence"/>
</dbReference>
<proteinExistence type="predicted"/>
<organism evidence="1 2">
    <name type="scientific">Bradyrhizobium zhanjiangense</name>
    <dbReference type="NCBI Taxonomy" id="1325107"/>
    <lineage>
        <taxon>Bacteria</taxon>
        <taxon>Pseudomonadati</taxon>
        <taxon>Pseudomonadota</taxon>
        <taxon>Alphaproteobacteria</taxon>
        <taxon>Hyphomicrobiales</taxon>
        <taxon>Nitrobacteraceae</taxon>
        <taxon>Bradyrhizobium</taxon>
    </lineage>
</organism>
<dbReference type="EMBL" id="LBJM01000052">
    <property type="protein sequence ID" value="RXH39362.1"/>
    <property type="molecule type" value="Genomic_DNA"/>
</dbReference>
<dbReference type="AlphaFoldDB" id="A0A4Q0SJL0"/>
<gene>
    <name evidence="1" type="ORF">XH94_18920</name>
</gene>
<protein>
    <submittedName>
        <fullName evidence="1">Uncharacterized protein</fullName>
    </submittedName>
</protein>
<dbReference type="InterPro" id="IPR037210">
    <property type="entry name" value="YoaC-like_sf"/>
</dbReference>
<comment type="caution">
    <text evidence="1">The sequence shown here is derived from an EMBL/GenBank/DDBJ whole genome shotgun (WGS) entry which is preliminary data.</text>
</comment>
<evidence type="ECO:0000313" key="1">
    <source>
        <dbReference type="EMBL" id="RXH39362.1"/>
    </source>
</evidence>
<evidence type="ECO:0000313" key="2">
    <source>
        <dbReference type="Proteomes" id="UP000290565"/>
    </source>
</evidence>
<reference evidence="1 2" key="1">
    <citation type="submission" date="2015-04" db="EMBL/GenBank/DDBJ databases">
        <title>Comparative genomics of rhizobia nodulating Arachis hypogaea in China.</title>
        <authorList>
            <person name="Li Y."/>
        </authorList>
    </citation>
    <scope>NUCLEOTIDE SEQUENCE [LARGE SCALE GENOMIC DNA]</scope>
    <source>
        <strain evidence="1 2">CCBAU 51787</strain>
    </source>
</reference>
<dbReference type="Gene3D" id="1.20.1290.30">
    <property type="match status" value="1"/>
</dbReference>
<name>A0A4Q0SJL0_9BRAD</name>
<sequence length="224" mass="24572">MASIDRYIVERNATQVRTAFAGIVKLAKEKGITRVTLIVPKKGGWEHTIVGEFLGAAVAKALTKGQSVALVEGITMVLESPQTFRPTAAQGLLVGVHISTKDMAKLDDAWGAQAILFLPWSDIESQEWKATWHPTTFGQKGPEAPANTLSEPVQDALVRLTESINLGTGLNHPSDKKHAERTFDKLRSEGHSFDPIEVRRWAQRNNWSSNAAADLEAVARRRAN</sequence>
<dbReference type="RefSeq" id="WP_128945500.1">
    <property type="nucleotide sequence ID" value="NZ_LBJM01000052.1"/>
</dbReference>